<keyword evidence="2" id="KW-1133">Transmembrane helix</keyword>
<organism evidence="3 4">
    <name type="scientific">Candidatus Wallbacteria bacterium HGW-Wallbacteria-1</name>
    <dbReference type="NCBI Taxonomy" id="2013854"/>
    <lineage>
        <taxon>Bacteria</taxon>
        <taxon>Candidatus Walliibacteriota</taxon>
    </lineage>
</organism>
<evidence type="ECO:0000256" key="2">
    <source>
        <dbReference type="SAM" id="Phobius"/>
    </source>
</evidence>
<gene>
    <name evidence="3" type="ORF">CVV64_04140</name>
</gene>
<keyword evidence="2" id="KW-0472">Membrane</keyword>
<keyword evidence="2" id="KW-0812">Transmembrane</keyword>
<comment type="caution">
    <text evidence="3">The sequence shown here is derived from an EMBL/GenBank/DDBJ whole genome shotgun (WGS) entry which is preliminary data.</text>
</comment>
<feature type="region of interest" description="Disordered" evidence="1">
    <location>
        <begin position="1"/>
        <end position="27"/>
    </location>
</feature>
<name>A0A2N1PRK3_9BACT</name>
<reference evidence="3 4" key="1">
    <citation type="journal article" date="2017" name="ISME J.">
        <title>Potential for microbial H2 and metal transformations associated with novel bacteria and archaea in deep terrestrial subsurface sediments.</title>
        <authorList>
            <person name="Hernsdorf A.W."/>
            <person name="Amano Y."/>
            <person name="Miyakawa K."/>
            <person name="Ise K."/>
            <person name="Suzuki Y."/>
            <person name="Anantharaman K."/>
            <person name="Probst A."/>
            <person name="Burstein D."/>
            <person name="Thomas B.C."/>
            <person name="Banfield J.F."/>
        </authorList>
    </citation>
    <scope>NUCLEOTIDE SEQUENCE [LARGE SCALE GENOMIC DNA]</scope>
    <source>
        <strain evidence="3">HGW-Wallbacteria-1</strain>
    </source>
</reference>
<feature type="transmembrane region" description="Helical" evidence="2">
    <location>
        <begin position="703"/>
        <end position="721"/>
    </location>
</feature>
<evidence type="ECO:0000256" key="1">
    <source>
        <dbReference type="SAM" id="MobiDB-lite"/>
    </source>
</evidence>
<evidence type="ECO:0000313" key="3">
    <source>
        <dbReference type="EMBL" id="PKK90968.1"/>
    </source>
</evidence>
<sequence>MKTKERTYSQSRANHDKQRQSRSMEHIPRPRNITIEHLRLLSLISRYSRPGEDPSRPEPWIRKLPLQVFMYEGIVSGVFDWDYSPASIPFLDSREYLNISQEGEDDINDLREDGYVNSMRISTARHRFIEAYQITLLGLELISDLDQESLVSVDGLVSCPECGEKLHVKACELPGVSDAASREREIDSVTQCLIHCLQCSYSRVSGITEIEDVSYASSPFISTALCEFPSLTPSRHASFKGLESGGTDNIRDRLDELIILDDTRLMIGEWIPFGANHIAALNEKIGARERVKNALFTQVIDQDPGGTELMVMPGLTQVFVRGSKPGENVSFDASIMYPEDDGIEQIEEFGVHVNMAGQVVYGLKVESIAGHDCHRVSLDHLSRLLADVSSDSSRMMETLLTSYQRTLLSLVFLRKSRNRDKYALVMARDISPRQGVADFLDAESMECELKQILEEVVTAENLPDGSLLFVGTHGTLMITGNPEKYEAVASDFLFLKSMDLFMQNFFSSQFILNDTLRDVQNLISLSERDPNAIEKVQMLLSESSGDAVLMKEIQGYLMEALTEFNQALQKRKRSRTLEMNSVGELLAISEMAQNLTVRVRDMEKIIHGIMKSLEGMAAITDVITERQMHRLQEALHSNTRNLEDVTRSSERTGVSLEIMEVILSGTLAFDILDRLTGEWSAMSTPDPATWGSRYFGPLISIPGVWFCISMLLWVAIAYGLFRFMAWLQAKAEPVLISRVKMNIPCNLNALETYLATKNIIIRDVDCYAQSMKKKVSWVEMEIEKWGVAEVKIELFYDDANGYLLSFLLEVPEPGRLRIGRLNDLFMEEILQFGVIARS</sequence>
<dbReference type="AlphaFoldDB" id="A0A2N1PRK3"/>
<evidence type="ECO:0000313" key="4">
    <source>
        <dbReference type="Proteomes" id="UP000233256"/>
    </source>
</evidence>
<accession>A0A2N1PRK3</accession>
<protein>
    <submittedName>
        <fullName evidence="3">Uncharacterized protein</fullName>
    </submittedName>
</protein>
<dbReference type="EMBL" id="PGXC01000003">
    <property type="protein sequence ID" value="PKK90968.1"/>
    <property type="molecule type" value="Genomic_DNA"/>
</dbReference>
<dbReference type="Proteomes" id="UP000233256">
    <property type="component" value="Unassembled WGS sequence"/>
</dbReference>
<proteinExistence type="predicted"/>